<dbReference type="InterPro" id="IPR051790">
    <property type="entry name" value="Cytochrome_c-biogenesis_DsbD"/>
</dbReference>
<dbReference type="EMBL" id="JBHLTR010000069">
    <property type="protein sequence ID" value="MFC0561488.1"/>
    <property type="molecule type" value="Genomic_DNA"/>
</dbReference>
<evidence type="ECO:0000313" key="8">
    <source>
        <dbReference type="EMBL" id="MFC0561488.1"/>
    </source>
</evidence>
<evidence type="ECO:0000256" key="5">
    <source>
        <dbReference type="ARBA" id="ARBA00023136"/>
    </source>
</evidence>
<feature type="domain" description="Cytochrome C biogenesis protein transmembrane" evidence="7">
    <location>
        <begin position="6"/>
        <end position="185"/>
    </location>
</feature>
<accession>A0ABV6NN08</accession>
<feature type="transmembrane region" description="Helical" evidence="6">
    <location>
        <begin position="47"/>
        <end position="69"/>
    </location>
</feature>
<keyword evidence="3 6" id="KW-0812">Transmembrane</keyword>
<evidence type="ECO:0000259" key="7">
    <source>
        <dbReference type="Pfam" id="PF02683"/>
    </source>
</evidence>
<comment type="subcellular location">
    <subcellularLocation>
        <location evidence="1">Membrane</location>
        <topology evidence="1">Multi-pass membrane protein</topology>
    </subcellularLocation>
</comment>
<sequence length="214" mass="23542">MPEVSIYLAFAAGVLAFISPCTLPIYPSFISYITGISVNELKVNKKLWTVTLSHSIIFCLGFSFIYYVLGFSFSAIGSLFISYQPTIQKIGGIFLVLVGLFLAGVIEPKLLMSEFRIKYRPKKTSYFSTFLIGVIFSAGWTACIGPIFGAIMYSSMANPSGAFMNITAFSLGFSLPFIVMGFAIAVFVNIVVAFSYFSVQSRLPRYACWPGDLN</sequence>
<dbReference type="Pfam" id="PF02683">
    <property type="entry name" value="DsbD_TM"/>
    <property type="match status" value="1"/>
</dbReference>
<evidence type="ECO:0000256" key="4">
    <source>
        <dbReference type="ARBA" id="ARBA00022989"/>
    </source>
</evidence>
<dbReference type="PANTHER" id="PTHR31272">
    <property type="entry name" value="CYTOCHROME C-TYPE BIOGENESIS PROTEIN HI_1454-RELATED"/>
    <property type="match status" value="1"/>
</dbReference>
<dbReference type="RefSeq" id="WP_390187298.1">
    <property type="nucleotide sequence ID" value="NZ_JBHLTR010000069.1"/>
</dbReference>
<evidence type="ECO:0000256" key="3">
    <source>
        <dbReference type="ARBA" id="ARBA00022692"/>
    </source>
</evidence>
<comment type="similarity">
    <text evidence="2">Belongs to the DsbD family.</text>
</comment>
<evidence type="ECO:0000313" key="9">
    <source>
        <dbReference type="Proteomes" id="UP001589833"/>
    </source>
</evidence>
<proteinExistence type="inferred from homology"/>
<protein>
    <submittedName>
        <fullName evidence="8">Cytochrome c biogenesis CcdA family protein</fullName>
    </submittedName>
</protein>
<reference evidence="8 9" key="1">
    <citation type="submission" date="2024-09" db="EMBL/GenBank/DDBJ databases">
        <authorList>
            <person name="Sun Q."/>
            <person name="Mori K."/>
        </authorList>
    </citation>
    <scope>NUCLEOTIDE SEQUENCE [LARGE SCALE GENOMIC DNA]</scope>
    <source>
        <strain evidence="8 9">NCAIM B.02301</strain>
    </source>
</reference>
<keyword evidence="9" id="KW-1185">Reference proteome</keyword>
<name>A0ABV6NN08_9BACI</name>
<evidence type="ECO:0000256" key="1">
    <source>
        <dbReference type="ARBA" id="ARBA00004141"/>
    </source>
</evidence>
<feature type="transmembrane region" description="Helical" evidence="6">
    <location>
        <begin position="173"/>
        <end position="197"/>
    </location>
</feature>
<feature type="transmembrane region" description="Helical" evidence="6">
    <location>
        <begin position="6"/>
        <end position="26"/>
    </location>
</feature>
<feature type="transmembrane region" description="Helical" evidence="6">
    <location>
        <begin position="89"/>
        <end position="106"/>
    </location>
</feature>
<evidence type="ECO:0000256" key="6">
    <source>
        <dbReference type="SAM" id="Phobius"/>
    </source>
</evidence>
<evidence type="ECO:0000256" key="2">
    <source>
        <dbReference type="ARBA" id="ARBA00006143"/>
    </source>
</evidence>
<dbReference type="PANTHER" id="PTHR31272:SF4">
    <property type="entry name" value="CYTOCHROME C-TYPE BIOGENESIS PROTEIN HI_1454-RELATED"/>
    <property type="match status" value="1"/>
</dbReference>
<feature type="transmembrane region" description="Helical" evidence="6">
    <location>
        <begin position="127"/>
        <end position="153"/>
    </location>
</feature>
<comment type="caution">
    <text evidence="8">The sequence shown here is derived from an EMBL/GenBank/DDBJ whole genome shotgun (WGS) entry which is preliminary data.</text>
</comment>
<organism evidence="8 9">
    <name type="scientific">Halalkalibacter alkalisediminis</name>
    <dbReference type="NCBI Taxonomy" id="935616"/>
    <lineage>
        <taxon>Bacteria</taxon>
        <taxon>Bacillati</taxon>
        <taxon>Bacillota</taxon>
        <taxon>Bacilli</taxon>
        <taxon>Bacillales</taxon>
        <taxon>Bacillaceae</taxon>
        <taxon>Halalkalibacter</taxon>
    </lineage>
</organism>
<keyword evidence="5 6" id="KW-0472">Membrane</keyword>
<dbReference type="InterPro" id="IPR003834">
    <property type="entry name" value="Cyt_c_assmbl_TM_dom"/>
</dbReference>
<keyword evidence="4 6" id="KW-1133">Transmembrane helix</keyword>
<gene>
    <name evidence="8" type="ORF">ACFFH4_21475</name>
</gene>
<dbReference type="Proteomes" id="UP001589833">
    <property type="component" value="Unassembled WGS sequence"/>
</dbReference>